<dbReference type="Gene3D" id="2.40.128.110">
    <property type="entry name" value="Lipid/polyisoprenoid-binding, YceI-like"/>
    <property type="match status" value="1"/>
</dbReference>
<proteinExistence type="inferred from homology"/>
<organism evidence="4 5">
    <name type="scientific">Saccharopolyspora shandongensis</name>
    <dbReference type="NCBI Taxonomy" id="418495"/>
    <lineage>
        <taxon>Bacteria</taxon>
        <taxon>Bacillati</taxon>
        <taxon>Actinomycetota</taxon>
        <taxon>Actinomycetes</taxon>
        <taxon>Pseudonocardiales</taxon>
        <taxon>Pseudonocardiaceae</taxon>
        <taxon>Saccharopolyspora</taxon>
    </lineage>
</organism>
<dbReference type="OrthoDB" id="9811006at2"/>
<dbReference type="InterPro" id="IPR007372">
    <property type="entry name" value="Lipid/polyisoprenoid-bd_YceI"/>
</dbReference>
<dbReference type="EMBL" id="FNOK01000011">
    <property type="protein sequence ID" value="SDX49145.1"/>
    <property type="molecule type" value="Genomic_DNA"/>
</dbReference>
<dbReference type="SUPFAM" id="SSF49464">
    <property type="entry name" value="Carboxypeptidase regulatory domain-like"/>
    <property type="match status" value="1"/>
</dbReference>
<accession>A0A1H3C503</accession>
<reference evidence="5" key="1">
    <citation type="submission" date="2016-10" db="EMBL/GenBank/DDBJ databases">
        <authorList>
            <person name="Varghese N."/>
            <person name="Submissions S."/>
        </authorList>
    </citation>
    <scope>NUCLEOTIDE SEQUENCE [LARGE SCALE GENOMIC DNA]</scope>
    <source>
        <strain evidence="5">CGMCC 4.3530</strain>
    </source>
</reference>
<evidence type="ECO:0000313" key="5">
    <source>
        <dbReference type="Proteomes" id="UP000199529"/>
    </source>
</evidence>
<evidence type="ECO:0000256" key="1">
    <source>
        <dbReference type="ARBA" id="ARBA00008812"/>
    </source>
</evidence>
<protein>
    <submittedName>
        <fullName evidence="4">Polyisoprenoid-binding protein YceI</fullName>
    </submittedName>
</protein>
<dbReference type="RefSeq" id="WP_093265724.1">
    <property type="nucleotide sequence ID" value="NZ_FNOK01000011.1"/>
</dbReference>
<dbReference type="Pfam" id="PF13620">
    <property type="entry name" value="CarboxypepD_reg"/>
    <property type="match status" value="1"/>
</dbReference>
<feature type="region of interest" description="Disordered" evidence="2">
    <location>
        <begin position="1"/>
        <end position="26"/>
    </location>
</feature>
<dbReference type="SUPFAM" id="SSF101874">
    <property type="entry name" value="YceI-like"/>
    <property type="match status" value="1"/>
</dbReference>
<keyword evidence="5" id="KW-1185">Reference proteome</keyword>
<dbReference type="Gene3D" id="2.60.40.1120">
    <property type="entry name" value="Carboxypeptidase-like, regulatory domain"/>
    <property type="match status" value="1"/>
</dbReference>
<dbReference type="Pfam" id="PF04264">
    <property type="entry name" value="YceI"/>
    <property type="match status" value="1"/>
</dbReference>
<evidence type="ECO:0000259" key="3">
    <source>
        <dbReference type="SMART" id="SM00867"/>
    </source>
</evidence>
<dbReference type="InterPro" id="IPR036761">
    <property type="entry name" value="TTHA0802/YceI-like_sf"/>
</dbReference>
<dbReference type="SMART" id="SM00867">
    <property type="entry name" value="YceI"/>
    <property type="match status" value="1"/>
</dbReference>
<sequence length="303" mass="33435">MIFARLRRKNSTSKGTPARTGISGGFLPPTPLDSGLLTCQVHDESGALLPGATVTLLDRLNQRSAHGTTDSYGCFATSIAPGTHKVSISAGGYRRYTTRVEVRVNQHYALGGIRLEPDASLELPRPGRYRFDPYHTEIRFIAQHIGMSKIHGMFKNYDGVVEVAPRFEDSRIQVAIDAASIETGVKMRDDHLRSADFFDVANHPRITFSSDRFTHLRADRWMISGRLALRGTSSPVQLETNYLGQRKWQGPGFDGDLRVACHATATLRREDYSVNWQATLAKGIAVVGPTISIELGVQAVLDQ</sequence>
<dbReference type="AlphaFoldDB" id="A0A1H3C503"/>
<comment type="similarity">
    <text evidence="1">Belongs to the UPF0312 family.</text>
</comment>
<dbReference type="Proteomes" id="UP000199529">
    <property type="component" value="Unassembled WGS sequence"/>
</dbReference>
<feature type="compositionally biased region" description="Basic residues" evidence="2">
    <location>
        <begin position="1"/>
        <end position="11"/>
    </location>
</feature>
<dbReference type="InterPro" id="IPR008969">
    <property type="entry name" value="CarboxyPept-like_regulatory"/>
</dbReference>
<dbReference type="PANTHER" id="PTHR34406">
    <property type="entry name" value="PROTEIN YCEI"/>
    <property type="match status" value="1"/>
</dbReference>
<dbReference type="STRING" id="418495.SAMN05216215_1011198"/>
<dbReference type="PANTHER" id="PTHR34406:SF1">
    <property type="entry name" value="PROTEIN YCEI"/>
    <property type="match status" value="1"/>
</dbReference>
<name>A0A1H3C503_9PSEU</name>
<feature type="domain" description="Lipid/polyisoprenoid-binding YceI-like" evidence="3">
    <location>
        <begin position="128"/>
        <end position="300"/>
    </location>
</feature>
<evidence type="ECO:0000313" key="4">
    <source>
        <dbReference type="EMBL" id="SDX49145.1"/>
    </source>
</evidence>
<evidence type="ECO:0000256" key="2">
    <source>
        <dbReference type="SAM" id="MobiDB-lite"/>
    </source>
</evidence>
<gene>
    <name evidence="4" type="ORF">SAMN05216215_1011198</name>
</gene>